<dbReference type="CDD" id="cd04301">
    <property type="entry name" value="NAT_SF"/>
    <property type="match status" value="1"/>
</dbReference>
<dbReference type="Pfam" id="PF00583">
    <property type="entry name" value="Acetyltransf_1"/>
    <property type="match status" value="1"/>
</dbReference>
<dbReference type="Proteomes" id="UP000198307">
    <property type="component" value="Unassembled WGS sequence"/>
</dbReference>
<organism evidence="4 5">
    <name type="scientific">Paracoccus seriniphilus</name>
    <dbReference type="NCBI Taxonomy" id="184748"/>
    <lineage>
        <taxon>Bacteria</taxon>
        <taxon>Pseudomonadati</taxon>
        <taxon>Pseudomonadota</taxon>
        <taxon>Alphaproteobacteria</taxon>
        <taxon>Rhodobacterales</taxon>
        <taxon>Paracoccaceae</taxon>
        <taxon>Paracoccus</taxon>
    </lineage>
</organism>
<dbReference type="AlphaFoldDB" id="A0A239PNZ4"/>
<feature type="domain" description="N-acetyltransferase" evidence="3">
    <location>
        <begin position="1"/>
        <end position="155"/>
    </location>
</feature>
<keyword evidence="5" id="KW-1185">Reference proteome</keyword>
<protein>
    <submittedName>
        <fullName evidence="4">Acetyltransferase (GNAT) family protein</fullName>
    </submittedName>
</protein>
<dbReference type="InterPro" id="IPR016181">
    <property type="entry name" value="Acyl_CoA_acyltransferase"/>
</dbReference>
<evidence type="ECO:0000313" key="5">
    <source>
        <dbReference type="Proteomes" id="UP000198307"/>
    </source>
</evidence>
<keyword evidence="1 4" id="KW-0808">Transferase</keyword>
<dbReference type="InterPro" id="IPR000182">
    <property type="entry name" value="GNAT_dom"/>
</dbReference>
<name>A0A239PNZ4_9RHOB</name>
<dbReference type="Gene3D" id="3.40.630.30">
    <property type="match status" value="1"/>
</dbReference>
<dbReference type="PROSITE" id="PS51186">
    <property type="entry name" value="GNAT"/>
    <property type="match status" value="1"/>
</dbReference>
<dbReference type="PANTHER" id="PTHR43877">
    <property type="entry name" value="AMINOALKYLPHOSPHONATE N-ACETYLTRANSFERASE-RELATED-RELATED"/>
    <property type="match status" value="1"/>
</dbReference>
<evidence type="ECO:0000256" key="1">
    <source>
        <dbReference type="ARBA" id="ARBA00022679"/>
    </source>
</evidence>
<dbReference type="InterPro" id="IPR050832">
    <property type="entry name" value="Bact_Acetyltransf"/>
</dbReference>
<dbReference type="GO" id="GO:0016747">
    <property type="term" value="F:acyltransferase activity, transferring groups other than amino-acyl groups"/>
    <property type="evidence" value="ECO:0007669"/>
    <property type="project" value="InterPro"/>
</dbReference>
<evidence type="ECO:0000256" key="2">
    <source>
        <dbReference type="ARBA" id="ARBA00023315"/>
    </source>
</evidence>
<evidence type="ECO:0000313" key="4">
    <source>
        <dbReference type="EMBL" id="SNT71870.1"/>
    </source>
</evidence>
<reference evidence="4 5" key="1">
    <citation type="submission" date="2017-07" db="EMBL/GenBank/DDBJ databases">
        <authorList>
            <person name="Sun Z.S."/>
            <person name="Albrecht U."/>
            <person name="Echele G."/>
            <person name="Lee C.C."/>
        </authorList>
    </citation>
    <scope>NUCLEOTIDE SEQUENCE [LARGE SCALE GENOMIC DNA]</scope>
    <source>
        <strain evidence="4 5">DSM 14827</strain>
    </source>
</reference>
<dbReference type="SUPFAM" id="SSF55729">
    <property type="entry name" value="Acyl-CoA N-acyltransferases (Nat)"/>
    <property type="match status" value="1"/>
</dbReference>
<evidence type="ECO:0000259" key="3">
    <source>
        <dbReference type="PROSITE" id="PS51186"/>
    </source>
</evidence>
<gene>
    <name evidence="4" type="ORF">SAMN05444959_102388</name>
</gene>
<proteinExistence type="predicted"/>
<sequence>MFRHATHRDVSTVVALLSDDMLGKARENAQPSRYLAAFEQMQQEGNNHLIVGEVAQRIIACYQIIFISGLSLSGARRAELEGVRVAADLRGQGLGQALLADAEARASAAGCSLLQFTTNKARKDAHRFYERLGFTPSHIGYKKFIRASSSPKYPS</sequence>
<accession>A0A239PNZ4</accession>
<keyword evidence="2" id="KW-0012">Acyltransferase</keyword>
<dbReference type="EMBL" id="FZQB01000002">
    <property type="protein sequence ID" value="SNT71870.1"/>
    <property type="molecule type" value="Genomic_DNA"/>
</dbReference>